<dbReference type="InterPro" id="IPR030445">
    <property type="entry name" value="H3-K79_meTrfase"/>
</dbReference>
<feature type="compositionally biased region" description="Low complexity" evidence="16">
    <location>
        <begin position="1"/>
        <end position="36"/>
    </location>
</feature>
<evidence type="ECO:0000256" key="12">
    <source>
        <dbReference type="ARBA" id="ARBA00029821"/>
    </source>
</evidence>
<dbReference type="CDD" id="cd02440">
    <property type="entry name" value="AdoMet_MTases"/>
    <property type="match status" value="1"/>
</dbReference>
<evidence type="ECO:0000256" key="16">
    <source>
        <dbReference type="SAM" id="MobiDB-lite"/>
    </source>
</evidence>
<evidence type="ECO:0000313" key="19">
    <source>
        <dbReference type="Proteomes" id="UP000186303"/>
    </source>
</evidence>
<evidence type="ECO:0000259" key="17">
    <source>
        <dbReference type="PROSITE" id="PS51569"/>
    </source>
</evidence>
<evidence type="ECO:0000256" key="11">
    <source>
        <dbReference type="ARBA" id="ARBA00023242"/>
    </source>
</evidence>
<keyword evidence="5 14" id="KW-0808">Transferase</keyword>
<feature type="binding site" evidence="15">
    <location>
        <begin position="459"/>
        <end position="460"/>
    </location>
    <ligand>
        <name>S-adenosyl-L-methionine</name>
        <dbReference type="ChEBI" id="CHEBI:59789"/>
    </ligand>
</feature>
<feature type="compositionally biased region" description="Basic and acidic residues" evidence="16">
    <location>
        <begin position="57"/>
        <end position="67"/>
    </location>
</feature>
<accession>A0A1M8A0C4</accession>
<keyword evidence="7" id="KW-0677">Repeat</keyword>
<keyword evidence="8 14" id="KW-0156">Chromatin regulator</keyword>
<organism evidence="18 19">
    <name type="scientific">Malassezia sympodialis (strain ATCC 42132)</name>
    <name type="common">Atopic eczema-associated yeast</name>
    <dbReference type="NCBI Taxonomy" id="1230383"/>
    <lineage>
        <taxon>Eukaryota</taxon>
        <taxon>Fungi</taxon>
        <taxon>Dikarya</taxon>
        <taxon>Basidiomycota</taxon>
        <taxon>Ustilaginomycotina</taxon>
        <taxon>Malasseziomycetes</taxon>
        <taxon>Malasseziales</taxon>
        <taxon>Malasseziaceae</taxon>
        <taxon>Malassezia</taxon>
    </lineage>
</organism>
<evidence type="ECO:0000313" key="18">
    <source>
        <dbReference type="EMBL" id="SHO75890.1"/>
    </source>
</evidence>
<keyword evidence="6 14" id="KW-0949">S-adenosyl-L-methionine</keyword>
<feature type="compositionally biased region" description="Polar residues" evidence="16">
    <location>
        <begin position="264"/>
        <end position="273"/>
    </location>
</feature>
<dbReference type="GO" id="GO:0000077">
    <property type="term" value="P:DNA damage checkpoint signaling"/>
    <property type="evidence" value="ECO:0007669"/>
    <property type="project" value="InterPro"/>
</dbReference>
<comment type="function">
    <text evidence="14">Histone methyltransferase that specifically trimethylates histone H3 to form H3K79me3. This methylation is required for telomere silencing and for the pachytene checkpoint during the meiotic cell cycle by allowing the recruitment of RAD9 to double strand breaks. Nucleosomes are preferred as substrate compared to free histone.</text>
</comment>
<reference evidence="19" key="1">
    <citation type="journal article" date="2017" name="Nucleic Acids Res.">
        <title>Proteogenomics produces comprehensive and highly accurate protein-coding gene annotation in a complete genome assembly of Malassezia sympodialis.</title>
        <authorList>
            <person name="Zhu Y."/>
            <person name="Engstroem P.G."/>
            <person name="Tellgren-Roth C."/>
            <person name="Baudo C.D."/>
            <person name="Kennell J.C."/>
            <person name="Sun S."/>
            <person name="Billmyre R.B."/>
            <person name="Schroeder M.S."/>
            <person name="Andersson A."/>
            <person name="Holm T."/>
            <person name="Sigurgeirsson B."/>
            <person name="Wu G."/>
            <person name="Sankaranarayanan S.R."/>
            <person name="Siddharthan R."/>
            <person name="Sanyal K."/>
            <person name="Lundeberg J."/>
            <person name="Nystedt B."/>
            <person name="Boekhout T."/>
            <person name="Dawson T.L. Jr."/>
            <person name="Heitman J."/>
            <person name="Scheynius A."/>
            <person name="Lehtioe J."/>
        </authorList>
    </citation>
    <scope>NUCLEOTIDE SEQUENCE [LARGE SCALE GENOMIC DNA]</scope>
    <source>
        <strain evidence="19">ATCC 42132</strain>
    </source>
</reference>
<comment type="subcellular location">
    <subcellularLocation>
        <location evidence="1 14">Nucleus</location>
    </subcellularLocation>
</comment>
<feature type="binding site" evidence="15">
    <location>
        <begin position="396"/>
        <end position="405"/>
    </location>
    <ligand>
        <name>S-adenosyl-L-methionine</name>
        <dbReference type="ChEBI" id="CHEBI:59789"/>
    </ligand>
</feature>
<keyword evidence="11 14" id="KW-0539">Nucleus</keyword>
<keyword evidence="4 14" id="KW-0489">Methyltransferase</keyword>
<dbReference type="Pfam" id="PF08123">
    <property type="entry name" value="DOT1"/>
    <property type="match status" value="1"/>
</dbReference>
<dbReference type="GO" id="GO:0000786">
    <property type="term" value="C:nucleosome"/>
    <property type="evidence" value="ECO:0007669"/>
    <property type="project" value="InterPro"/>
</dbReference>
<dbReference type="Gene3D" id="3.40.50.150">
    <property type="entry name" value="Vaccinia Virus protein VP39"/>
    <property type="match status" value="1"/>
</dbReference>
<dbReference type="InterPro" id="IPR025789">
    <property type="entry name" value="DOT1_dom"/>
</dbReference>
<evidence type="ECO:0000256" key="3">
    <source>
        <dbReference type="ARBA" id="ARBA00020987"/>
    </source>
</evidence>
<dbReference type="AlphaFoldDB" id="A0A1M8A0C4"/>
<feature type="region of interest" description="Disordered" evidence="16">
    <location>
        <begin position="248"/>
        <end position="287"/>
    </location>
</feature>
<dbReference type="PANTHER" id="PTHR21451:SF0">
    <property type="entry name" value="HISTONE-LYSINE N-METHYLTRANSFERASE, H3 LYSINE-79 SPECIFIC"/>
    <property type="match status" value="1"/>
</dbReference>
<evidence type="ECO:0000256" key="14">
    <source>
        <dbReference type="PIRNR" id="PIRNR017570"/>
    </source>
</evidence>
<keyword evidence="9 14" id="KW-0805">Transcription regulation</keyword>
<dbReference type="OrthoDB" id="443402at2759"/>
<dbReference type="VEuPathDB" id="FungiDB:MSYG_0223"/>
<evidence type="ECO:0000256" key="8">
    <source>
        <dbReference type="ARBA" id="ARBA00022853"/>
    </source>
</evidence>
<dbReference type="STRING" id="1230383.A0A1M8A0C4"/>
<evidence type="ECO:0000256" key="4">
    <source>
        <dbReference type="ARBA" id="ARBA00022603"/>
    </source>
</evidence>
<dbReference type="GO" id="GO:0000781">
    <property type="term" value="C:chromosome, telomeric region"/>
    <property type="evidence" value="ECO:0007669"/>
    <property type="project" value="GOC"/>
</dbReference>
<dbReference type="Proteomes" id="UP000186303">
    <property type="component" value="Chromosome 1"/>
</dbReference>
<gene>
    <name evidence="18" type="ORF">MSYG_0223</name>
</gene>
<evidence type="ECO:0000256" key="5">
    <source>
        <dbReference type="ARBA" id="ARBA00022679"/>
    </source>
</evidence>
<evidence type="ECO:0000256" key="2">
    <source>
        <dbReference type="ARBA" id="ARBA00012190"/>
    </source>
</evidence>
<dbReference type="EMBL" id="LT671821">
    <property type="protein sequence ID" value="SHO75890.1"/>
    <property type="molecule type" value="Genomic_DNA"/>
</dbReference>
<feature type="binding site" evidence="15">
    <location>
        <position position="422"/>
    </location>
    <ligand>
        <name>S-adenosyl-L-methionine</name>
        <dbReference type="ChEBI" id="CHEBI:59789"/>
    </ligand>
</feature>
<proteinExistence type="inferred from homology"/>
<dbReference type="InterPro" id="IPR021162">
    <property type="entry name" value="Dot1"/>
</dbReference>
<comment type="similarity">
    <text evidence="14">Belongs to the class I-like SAM-binding methyltransferase superfamily. DOT1 family.</text>
</comment>
<dbReference type="SUPFAM" id="SSF53335">
    <property type="entry name" value="S-adenosyl-L-methionine-dependent methyltransferases"/>
    <property type="match status" value="1"/>
</dbReference>
<protein>
    <recommendedName>
        <fullName evidence="3 14">Histone-lysine N-methyltransferase, H3 lysine-79 specific</fullName>
        <ecNumber evidence="2 14">2.1.1.360</ecNumber>
    </recommendedName>
    <alternativeName>
        <fullName evidence="12 14">Histone H3-K79 methyltransferase</fullName>
    </alternativeName>
</protein>
<comment type="catalytic activity">
    <reaction evidence="13 14">
        <text>L-lysyl(79)-[histone H3] + 3 S-adenosyl-L-methionine = N(6),N(6),N(6)-trimethyl-L-lysyl(79)-[histone H3] + 3 S-adenosyl-L-homocysteine + 3 H(+)</text>
        <dbReference type="Rhea" id="RHEA:60328"/>
        <dbReference type="Rhea" id="RHEA-COMP:15549"/>
        <dbReference type="Rhea" id="RHEA-COMP:15552"/>
        <dbReference type="ChEBI" id="CHEBI:15378"/>
        <dbReference type="ChEBI" id="CHEBI:29969"/>
        <dbReference type="ChEBI" id="CHEBI:57856"/>
        <dbReference type="ChEBI" id="CHEBI:59789"/>
        <dbReference type="ChEBI" id="CHEBI:61961"/>
        <dbReference type="EC" id="2.1.1.360"/>
    </reaction>
</comment>
<evidence type="ECO:0000256" key="15">
    <source>
        <dbReference type="PIRSR" id="PIRSR017570-1"/>
    </source>
</evidence>
<dbReference type="EC" id="2.1.1.360" evidence="2 14"/>
<dbReference type="GO" id="GO:0005634">
    <property type="term" value="C:nucleus"/>
    <property type="evidence" value="ECO:0007669"/>
    <property type="project" value="UniProtKB-SubCell"/>
</dbReference>
<evidence type="ECO:0000256" key="9">
    <source>
        <dbReference type="ARBA" id="ARBA00023015"/>
    </source>
</evidence>
<evidence type="ECO:0000256" key="7">
    <source>
        <dbReference type="ARBA" id="ARBA00022737"/>
    </source>
</evidence>
<dbReference type="GO" id="GO:0031509">
    <property type="term" value="P:subtelomeric heterochromatin formation"/>
    <property type="evidence" value="ECO:0007669"/>
    <property type="project" value="InterPro"/>
</dbReference>
<evidence type="ECO:0000256" key="6">
    <source>
        <dbReference type="ARBA" id="ARBA00022691"/>
    </source>
</evidence>
<name>A0A1M8A0C4_MALS4</name>
<dbReference type="GO" id="GO:0042393">
    <property type="term" value="F:histone binding"/>
    <property type="evidence" value="ECO:0007669"/>
    <property type="project" value="InterPro"/>
</dbReference>
<dbReference type="OMA" id="PIMCLES"/>
<feature type="region of interest" description="Disordered" evidence="16">
    <location>
        <begin position="1"/>
        <end position="112"/>
    </location>
</feature>
<dbReference type="PROSITE" id="PS51569">
    <property type="entry name" value="DOT1"/>
    <property type="match status" value="1"/>
</dbReference>
<dbReference type="FunFam" id="3.40.50.150:FF:000033">
    <property type="entry name" value="Histone-lysine N-methyltransferase, H3 lysine-79 specific"/>
    <property type="match status" value="1"/>
</dbReference>
<keyword evidence="10 14" id="KW-0804">Transcription</keyword>
<evidence type="ECO:0000256" key="13">
    <source>
        <dbReference type="ARBA" id="ARBA00047770"/>
    </source>
</evidence>
<evidence type="ECO:0000256" key="1">
    <source>
        <dbReference type="ARBA" id="ARBA00004123"/>
    </source>
</evidence>
<dbReference type="PIRSF" id="PIRSF017570">
    <property type="entry name" value="Histone_H3-K79_MeTrfase"/>
    <property type="match status" value="1"/>
</dbReference>
<dbReference type="GO" id="GO:0140956">
    <property type="term" value="F:histone H3K79 trimethyltransferase activity"/>
    <property type="evidence" value="ECO:0007669"/>
    <property type="project" value="UniProtKB-EC"/>
</dbReference>
<keyword evidence="19" id="KW-1185">Reference proteome</keyword>
<dbReference type="GO" id="GO:0006281">
    <property type="term" value="P:DNA repair"/>
    <property type="evidence" value="ECO:0007669"/>
    <property type="project" value="InterPro"/>
</dbReference>
<evidence type="ECO:0000256" key="10">
    <source>
        <dbReference type="ARBA" id="ARBA00023163"/>
    </source>
</evidence>
<feature type="domain" description="DOT1" evidence="17">
    <location>
        <begin position="250"/>
        <end position="568"/>
    </location>
</feature>
<dbReference type="PANTHER" id="PTHR21451">
    <property type="entry name" value="HISTONE H3 METHYLTRANSFERASE"/>
    <property type="match status" value="1"/>
</dbReference>
<dbReference type="InterPro" id="IPR029063">
    <property type="entry name" value="SAM-dependent_MTases_sf"/>
</dbReference>
<sequence>MDFFGQRARGKSGSAARANSHGSSKVVTTTTVRTKTIPNKPTRGPVPARHNALPEALQKRIASDRQAAEAAQNEKATKVTKKSRISSPHVPSMRNRSAPAAVTHVEEEDGDDADDAALDRLARSGSSLQVTMDEYCVPRDIIPDASYDPLSADLRAKAWPCVSSRWLVESASIPYLPFFEGLDDHPIVTLEYPAPDAKEEFVLLVPKMADEYDPISDLLHAVRAMVSNYVSEEQRELFGSVDSLETGSNAGAPLNRAHRPPTRVDTSGLSSNHAQKDGSASPAPPEESILRSFTKARNRRNGPLFVQTVERFNAEFRALKKAGAVASHLRQVGRNHGVPEDLWRTVQEQVYARVAAPHVDSLKHYEAFSDSVYGEMLPPFLNEVERIANLGTDSVFVDLGSGIGNCLLQASLQTGCEAYGCEYMPAPSKIASKQLVEASHRWRMWHLRAGPRVEAWDEDFTESTRVRDALRRADVILVNNYAFRPQTNDVLSLLFLDLKEGAKIFSLRPFVAPDFRLTERTLSSPQAILRVEQRKYTSGCVSWTAGGGVYYVQTVDRSKVQAFVQERELHSDAGTAK</sequence>
<dbReference type="GO" id="GO:0032259">
    <property type="term" value="P:methylation"/>
    <property type="evidence" value="ECO:0007669"/>
    <property type="project" value="UniProtKB-KW"/>
</dbReference>